<comment type="caution">
    <text evidence="2">The sequence shown here is derived from an EMBL/GenBank/DDBJ whole genome shotgun (WGS) entry which is preliminary data.</text>
</comment>
<sequence length="133" mass="15019">MSNPHIGVKDGRLAACPQSPNCVSTQAEDESKQMSPLPFHGGLNETKKLVKELIHQMDRTSLEDDSENYLHVIVTSKILKFKDDVEFYFDETGQVVHFRSASRTGYSDFGVNRKRMESFSESYDRARAKGGQS</sequence>
<dbReference type="PANTHER" id="PTHR34801">
    <property type="entry name" value="EXPRESSED PROTEIN"/>
    <property type="match status" value="1"/>
</dbReference>
<dbReference type="Pfam" id="PF07386">
    <property type="entry name" value="DUF1499"/>
    <property type="match status" value="1"/>
</dbReference>
<proteinExistence type="predicted"/>
<protein>
    <submittedName>
        <fullName evidence="2">DUF1499 domain-containing protein</fullName>
    </submittedName>
</protein>
<dbReference type="PANTHER" id="PTHR34801:SF6">
    <property type="entry name" value="SLL1620 PROTEIN"/>
    <property type="match status" value="1"/>
</dbReference>
<accession>A0A838CRR5</accession>
<feature type="region of interest" description="Disordered" evidence="1">
    <location>
        <begin position="17"/>
        <end position="41"/>
    </location>
</feature>
<reference evidence="2 3" key="1">
    <citation type="journal article" date="2004" name="Extremophiles">
        <title>Halobacillus locisalis sp. nov., a halophilic bacterium isolated from a marine solar saltern of the Yellow Sea in Korea.</title>
        <authorList>
            <person name="Yoon J.H."/>
            <person name="Kang K.H."/>
            <person name="Oh T.K."/>
            <person name="Park Y.H."/>
        </authorList>
    </citation>
    <scope>NUCLEOTIDE SEQUENCE [LARGE SCALE GENOMIC DNA]</scope>
    <source>
        <strain evidence="2 3">KCTC 3788</strain>
    </source>
</reference>
<dbReference type="RefSeq" id="WP_181471620.1">
    <property type="nucleotide sequence ID" value="NZ_JACEFG010000001.1"/>
</dbReference>
<dbReference type="AlphaFoldDB" id="A0A838CRR5"/>
<dbReference type="InterPro" id="IPR010865">
    <property type="entry name" value="DUF1499"/>
</dbReference>
<dbReference type="Proteomes" id="UP000571017">
    <property type="component" value="Unassembled WGS sequence"/>
</dbReference>
<evidence type="ECO:0000313" key="2">
    <source>
        <dbReference type="EMBL" id="MBA2174634.1"/>
    </source>
</evidence>
<evidence type="ECO:0000256" key="1">
    <source>
        <dbReference type="SAM" id="MobiDB-lite"/>
    </source>
</evidence>
<organism evidence="2 3">
    <name type="scientific">Halobacillus locisalis</name>
    <dbReference type="NCBI Taxonomy" id="220753"/>
    <lineage>
        <taxon>Bacteria</taxon>
        <taxon>Bacillati</taxon>
        <taxon>Bacillota</taxon>
        <taxon>Bacilli</taxon>
        <taxon>Bacillales</taxon>
        <taxon>Bacillaceae</taxon>
        <taxon>Halobacillus</taxon>
    </lineage>
</organism>
<name>A0A838CRR5_9BACI</name>
<evidence type="ECO:0000313" key="3">
    <source>
        <dbReference type="Proteomes" id="UP000571017"/>
    </source>
</evidence>
<gene>
    <name evidence="2" type="ORF">H0266_06885</name>
</gene>
<dbReference type="PIRSF" id="PIRSF026426">
    <property type="entry name" value="DUF1499"/>
    <property type="match status" value="1"/>
</dbReference>
<keyword evidence="3" id="KW-1185">Reference proteome</keyword>
<dbReference type="EMBL" id="JACEFG010000001">
    <property type="protein sequence ID" value="MBA2174634.1"/>
    <property type="molecule type" value="Genomic_DNA"/>
</dbReference>